<dbReference type="Proteomes" id="UP000323720">
    <property type="component" value="Unassembled WGS sequence"/>
</dbReference>
<sequence>MARYLTCFLVLILCSCSMNTAQHSKINGVSFVASRDSISEKHLKPVVDLHANYAAIMPFGFIKNLEHPELIYNTDRQWFGETLMGVSQYIDALERQNIQIMLKPQIWVWRGEYTGHIKMPTELAWKELEETYSNFILEYAKLAQEKHVALFCIGTELEQFIAHRPEYWQTLIKLIRELYKGKLTYAANWDEYKRTPFWSELDFIGIDAYFPISDEKTPSVEDCVIGWQPHKKLLKELSETYDKSILFTEFGYRSMDYTGKEPWVSDYEITSLNLIAQENATEALFETFWDENWFAGGFVWKWFHNYEERGGETDNQFTPQNKPAETVIKSFYDIKK</sequence>
<dbReference type="PROSITE" id="PS51257">
    <property type="entry name" value="PROKAR_LIPOPROTEIN"/>
    <property type="match status" value="1"/>
</dbReference>
<protein>
    <submittedName>
        <fullName evidence="2">Glycoside hydrolase</fullName>
    </submittedName>
</protein>
<gene>
    <name evidence="2" type="ORF">ES674_05020</name>
</gene>
<dbReference type="GO" id="GO:0016787">
    <property type="term" value="F:hydrolase activity"/>
    <property type="evidence" value="ECO:0007669"/>
    <property type="project" value="UniProtKB-KW"/>
</dbReference>
<proteinExistence type="predicted"/>
<dbReference type="Pfam" id="PF22612">
    <property type="entry name" value="GH113"/>
    <property type="match status" value="1"/>
</dbReference>
<keyword evidence="2" id="KW-0378">Hydrolase</keyword>
<reference evidence="2 3" key="1">
    <citation type="submission" date="2019-08" db="EMBL/GenBank/DDBJ databases">
        <title>Genomes of Antarctic Bizionia species.</title>
        <authorList>
            <person name="Bowman J.P."/>
        </authorList>
    </citation>
    <scope>NUCLEOTIDE SEQUENCE [LARGE SCALE GENOMIC DNA]</scope>
    <source>
        <strain evidence="2 3">ADA-4</strain>
    </source>
</reference>
<accession>A0A5D0RC61</accession>
<keyword evidence="3" id="KW-1185">Reference proteome</keyword>
<dbReference type="EMBL" id="VSKK01000001">
    <property type="protein sequence ID" value="TYB79137.1"/>
    <property type="molecule type" value="Genomic_DNA"/>
</dbReference>
<dbReference type="AlphaFoldDB" id="A0A5D0RC61"/>
<keyword evidence="1" id="KW-0732">Signal</keyword>
<comment type="caution">
    <text evidence="2">The sequence shown here is derived from an EMBL/GenBank/DDBJ whole genome shotgun (WGS) entry which is preliminary data.</text>
</comment>
<dbReference type="SUPFAM" id="SSF51445">
    <property type="entry name" value="(Trans)glycosidases"/>
    <property type="match status" value="1"/>
</dbReference>
<organism evidence="2 3">
    <name type="scientific">Bizionia myxarmorum</name>
    <dbReference type="NCBI Taxonomy" id="291186"/>
    <lineage>
        <taxon>Bacteria</taxon>
        <taxon>Pseudomonadati</taxon>
        <taxon>Bacteroidota</taxon>
        <taxon>Flavobacteriia</taxon>
        <taxon>Flavobacteriales</taxon>
        <taxon>Flavobacteriaceae</taxon>
        <taxon>Bizionia</taxon>
    </lineage>
</organism>
<evidence type="ECO:0000313" key="3">
    <source>
        <dbReference type="Proteomes" id="UP000323720"/>
    </source>
</evidence>
<evidence type="ECO:0000256" key="1">
    <source>
        <dbReference type="SAM" id="SignalP"/>
    </source>
</evidence>
<dbReference type="InterPro" id="IPR055151">
    <property type="entry name" value="GH113"/>
</dbReference>
<dbReference type="CDD" id="cd19608">
    <property type="entry name" value="GH113_mannanase-like"/>
    <property type="match status" value="1"/>
</dbReference>
<dbReference type="Gene3D" id="3.20.20.80">
    <property type="entry name" value="Glycosidases"/>
    <property type="match status" value="1"/>
</dbReference>
<feature type="chain" id="PRO_5022937262" evidence="1">
    <location>
        <begin position="21"/>
        <end position="336"/>
    </location>
</feature>
<name>A0A5D0RC61_9FLAO</name>
<feature type="signal peptide" evidence="1">
    <location>
        <begin position="1"/>
        <end position="20"/>
    </location>
</feature>
<dbReference type="InterPro" id="IPR017853">
    <property type="entry name" value="GH"/>
</dbReference>
<evidence type="ECO:0000313" key="2">
    <source>
        <dbReference type="EMBL" id="TYB79137.1"/>
    </source>
</evidence>
<dbReference type="OrthoDB" id="9773531at2"/>